<dbReference type="Proteomes" id="UP000186336">
    <property type="component" value="Chromosome"/>
</dbReference>
<dbReference type="OrthoDB" id="1997677at2"/>
<dbReference type="EMBL" id="CP019312">
    <property type="protein sequence ID" value="APX11797.1"/>
    <property type="molecule type" value="Genomic_DNA"/>
</dbReference>
<sequence>MKLEKRHREAGALAEREGFCHVMRRHAAMFFDRGPARLVVTFDNLVSPNAPLPHYPWAYSFVERMGASHLGLIMSGPEDWFRHEDVLDFFDILQDDGFFSRFGEVVFYGSSMGGYGALTFARAAPGCRVVAFVPQTQLDPVVVPFETRYRQEHARGQWWGRYLDGVDGARAAAAVYVLYDPYFAPDAQHVARLDPANMVPMRLPWSTHQAGPVLRRSGQLAHVLESAFSGRLDAQGFRRAVRGAGRSGMGARLILRAGLERGHPALVQQVLQGLRASHPDWDFPMLRQAARHALYADESANR</sequence>
<accession>A0A1P8MUM4</accession>
<evidence type="ECO:0000313" key="2">
    <source>
        <dbReference type="Proteomes" id="UP000186336"/>
    </source>
</evidence>
<dbReference type="RefSeq" id="WP_076627657.1">
    <property type="nucleotide sequence ID" value="NZ_CP019312.1"/>
</dbReference>
<evidence type="ECO:0000313" key="1">
    <source>
        <dbReference type="EMBL" id="APX11797.1"/>
    </source>
</evidence>
<gene>
    <name evidence="1" type="ORF">BWR18_08960</name>
</gene>
<proteinExistence type="predicted"/>
<dbReference type="KEGG" id="tom:BWR18_08960"/>
<dbReference type="AlphaFoldDB" id="A0A1P8MUM4"/>
<dbReference type="SUPFAM" id="SSF53474">
    <property type="entry name" value="alpha/beta-Hydrolases"/>
    <property type="match status" value="1"/>
</dbReference>
<keyword evidence="2" id="KW-1185">Reference proteome</keyword>
<protein>
    <recommendedName>
        <fullName evidence="3">Phosphoadenosine phosphosulfate reductase</fullName>
    </recommendedName>
</protein>
<dbReference type="Gene3D" id="3.40.50.1820">
    <property type="entry name" value="alpha/beta hydrolase"/>
    <property type="match status" value="1"/>
</dbReference>
<dbReference type="InterPro" id="IPR029058">
    <property type="entry name" value="AB_hydrolase_fold"/>
</dbReference>
<reference evidence="1 2" key="1">
    <citation type="submission" date="2017-01" db="EMBL/GenBank/DDBJ databases">
        <title>Complete genome of Tateyamaria omphalii DOK1-4 isolated from seawater in Dokdo.</title>
        <authorList>
            <person name="Kim J.H."/>
            <person name="Chi W.-J."/>
        </authorList>
    </citation>
    <scope>NUCLEOTIDE SEQUENCE [LARGE SCALE GENOMIC DNA]</scope>
    <source>
        <strain evidence="1 2">DOK1-4</strain>
    </source>
</reference>
<organism evidence="1 2">
    <name type="scientific">Tateyamaria omphalii</name>
    <dbReference type="NCBI Taxonomy" id="299262"/>
    <lineage>
        <taxon>Bacteria</taxon>
        <taxon>Pseudomonadati</taxon>
        <taxon>Pseudomonadota</taxon>
        <taxon>Alphaproteobacteria</taxon>
        <taxon>Rhodobacterales</taxon>
        <taxon>Roseobacteraceae</taxon>
        <taxon>Tateyamaria</taxon>
    </lineage>
</organism>
<dbReference type="STRING" id="299262.BWR18_08960"/>
<name>A0A1P8MUM4_9RHOB</name>
<evidence type="ECO:0008006" key="3">
    <source>
        <dbReference type="Google" id="ProtNLM"/>
    </source>
</evidence>